<reference evidence="2 3" key="1">
    <citation type="journal article" date="2015" name="Int. J. Syst. Evol. Microbiol.">
        <title>Burkholderia monticola sp. nov., isolated from mountain soil.</title>
        <authorList>
            <person name="Baek I."/>
            <person name="Seo B."/>
            <person name="Lee I."/>
            <person name="Yi H."/>
            <person name="Chun J."/>
        </authorList>
    </citation>
    <scope>NUCLEOTIDE SEQUENCE [LARGE SCALE GENOMIC DNA]</scope>
    <source>
        <strain evidence="2 3">JC2948</strain>
    </source>
</reference>
<dbReference type="AlphaFoldDB" id="A0A149PUI6"/>
<keyword evidence="3" id="KW-1185">Reference proteome</keyword>
<comment type="caution">
    <text evidence="2">The sequence shown here is derived from an EMBL/GenBank/DDBJ whole genome shotgun (WGS) entry which is preliminary data.</text>
</comment>
<feature type="signal peptide" evidence="1">
    <location>
        <begin position="1"/>
        <end position="23"/>
    </location>
</feature>
<evidence type="ECO:0008006" key="4">
    <source>
        <dbReference type="Google" id="ProtNLM"/>
    </source>
</evidence>
<dbReference type="Proteomes" id="UP000075613">
    <property type="component" value="Unassembled WGS sequence"/>
</dbReference>
<protein>
    <recommendedName>
        <fullName evidence="4">Tetratricopeptide repeat protein</fullName>
    </recommendedName>
</protein>
<feature type="chain" id="PRO_5007551655" description="Tetratricopeptide repeat protein" evidence="1">
    <location>
        <begin position="24"/>
        <end position="157"/>
    </location>
</feature>
<organism evidence="2 3">
    <name type="scientific">Paraburkholderia monticola</name>
    <dbReference type="NCBI Taxonomy" id="1399968"/>
    <lineage>
        <taxon>Bacteria</taxon>
        <taxon>Pseudomonadati</taxon>
        <taxon>Pseudomonadota</taxon>
        <taxon>Betaproteobacteria</taxon>
        <taxon>Burkholderiales</taxon>
        <taxon>Burkholderiaceae</taxon>
        <taxon>Paraburkholderia</taxon>
    </lineage>
</organism>
<dbReference type="PROSITE" id="PS51257">
    <property type="entry name" value="PROKAR_LIPOPROTEIN"/>
    <property type="match status" value="1"/>
</dbReference>
<name>A0A149PUI6_9BURK</name>
<evidence type="ECO:0000313" key="3">
    <source>
        <dbReference type="Proteomes" id="UP000075613"/>
    </source>
</evidence>
<gene>
    <name evidence="2" type="ORF">CI15_10380</name>
</gene>
<evidence type="ECO:0000256" key="1">
    <source>
        <dbReference type="SAM" id="SignalP"/>
    </source>
</evidence>
<dbReference type="STRING" id="1399968.CI15_10380"/>
<keyword evidence="1" id="KW-0732">Signal</keyword>
<evidence type="ECO:0000313" key="2">
    <source>
        <dbReference type="EMBL" id="KXU88712.1"/>
    </source>
</evidence>
<proteinExistence type="predicted"/>
<sequence>MTSKEIRMSMKLMAAVSVAAALAACSHITTTAPMASAGPQSPYVKAELAIDAYKNEPGCRGPSFQAATNAVNELSAEVARAGASTDPGATDLRLKHYVAAFDLGDTAKAKHCLDEAEAIYRGMLDQYPDLAYGHLHERSNAGLADVRQMRAQGAQAQ</sequence>
<dbReference type="EMBL" id="LRBG01000007">
    <property type="protein sequence ID" value="KXU88712.1"/>
    <property type="molecule type" value="Genomic_DNA"/>
</dbReference>
<accession>A0A149PUI6</accession>